<feature type="domain" description="AB hydrolase-1" evidence="3">
    <location>
        <begin position="82"/>
        <end position="322"/>
    </location>
</feature>
<dbReference type="PANTHER" id="PTHR32268">
    <property type="entry name" value="HOMOSERINE O-ACETYLTRANSFERASE"/>
    <property type="match status" value="1"/>
</dbReference>
<dbReference type="InterPro" id="IPR000073">
    <property type="entry name" value="AB_hydrolase_1"/>
</dbReference>
<gene>
    <name evidence="4" type="ORF">ENS31_07105</name>
</gene>
<feature type="active site" evidence="2">
    <location>
        <position position="320"/>
    </location>
</feature>
<dbReference type="GO" id="GO:0004414">
    <property type="term" value="F:homoserine O-acetyltransferase activity"/>
    <property type="evidence" value="ECO:0007669"/>
    <property type="project" value="TreeGrafter"/>
</dbReference>
<reference evidence="4" key="1">
    <citation type="journal article" date="2020" name="mSystems">
        <title>Genome- and Community-Level Interaction Insights into Carbon Utilization and Element Cycling Functions of Hydrothermarchaeota in Hydrothermal Sediment.</title>
        <authorList>
            <person name="Zhou Z."/>
            <person name="Liu Y."/>
            <person name="Xu W."/>
            <person name="Pan J."/>
            <person name="Luo Z.H."/>
            <person name="Li M."/>
        </authorList>
    </citation>
    <scope>NUCLEOTIDE SEQUENCE [LARGE SCALE GENOMIC DNA]</scope>
    <source>
        <strain evidence="4">SpSt-479</strain>
    </source>
</reference>
<proteinExistence type="predicted"/>
<dbReference type="AlphaFoldDB" id="A0A7V2ZJU8"/>
<dbReference type="GO" id="GO:0016787">
    <property type="term" value="F:hydrolase activity"/>
    <property type="evidence" value="ECO:0007669"/>
    <property type="project" value="UniProtKB-KW"/>
</dbReference>
<sequence>MKNFLSITFFSVIFFTTINSQSILEDSEQHYELIGDFITQAGDTIKDCQLGYRVFGTINKDSSNVILYCTWFGGNSEAIGRLIRKYQFIDTTKYFVIAIDALGNGVSSSPSNYKINFPPISIRDMINSEYFLLTKHLNLKNVFAIIGGSMGGMQALQWAVDYPTFAIKTIAYVPSPKLSAYDMLWISTQIKLIETLKKYNSTEREIKSLSDMMTALYSRTPDYVNETVKPEKFSEYLESFNKEPDKIFTLENYLAQIKAILKFDISEDYENDLGKAAQKIQSELLMIISKRDMMVNPTYAFQFAELTQCRTLVLDNNCGHLAVTCELEKVREAIADFLNY</sequence>
<dbReference type="PIRSF" id="PIRSF000443">
    <property type="entry name" value="Homoser_Ac_trans"/>
    <property type="match status" value="1"/>
</dbReference>
<feature type="active site" evidence="2">
    <location>
        <position position="292"/>
    </location>
</feature>
<name>A0A7V2ZJU8_9BACT</name>
<protein>
    <submittedName>
        <fullName evidence="4">Alpha/beta fold hydrolase</fullName>
    </submittedName>
</protein>
<comment type="caution">
    <text evidence="4">The sequence shown here is derived from an EMBL/GenBank/DDBJ whole genome shotgun (WGS) entry which is preliminary data.</text>
</comment>
<keyword evidence="1" id="KW-0808">Transferase</keyword>
<evidence type="ECO:0000256" key="1">
    <source>
        <dbReference type="ARBA" id="ARBA00022679"/>
    </source>
</evidence>
<dbReference type="GO" id="GO:0009086">
    <property type="term" value="P:methionine biosynthetic process"/>
    <property type="evidence" value="ECO:0007669"/>
    <property type="project" value="TreeGrafter"/>
</dbReference>
<feature type="active site" description="Nucleophile" evidence="2">
    <location>
        <position position="149"/>
    </location>
</feature>
<dbReference type="InterPro" id="IPR029058">
    <property type="entry name" value="AB_hydrolase_fold"/>
</dbReference>
<evidence type="ECO:0000259" key="3">
    <source>
        <dbReference type="Pfam" id="PF00561"/>
    </source>
</evidence>
<dbReference type="InterPro" id="IPR008220">
    <property type="entry name" value="HAT_MetX-like"/>
</dbReference>
<dbReference type="Pfam" id="PF00561">
    <property type="entry name" value="Abhydrolase_1"/>
    <property type="match status" value="1"/>
</dbReference>
<dbReference type="EMBL" id="DSUJ01000008">
    <property type="protein sequence ID" value="HFI91286.1"/>
    <property type="molecule type" value="Genomic_DNA"/>
</dbReference>
<accession>A0A7V2ZJU8</accession>
<evidence type="ECO:0000313" key="4">
    <source>
        <dbReference type="EMBL" id="HFI91286.1"/>
    </source>
</evidence>
<dbReference type="GO" id="GO:0009092">
    <property type="term" value="P:homoserine metabolic process"/>
    <property type="evidence" value="ECO:0007669"/>
    <property type="project" value="TreeGrafter"/>
</dbReference>
<organism evidence="4">
    <name type="scientific">Ignavibacterium album</name>
    <dbReference type="NCBI Taxonomy" id="591197"/>
    <lineage>
        <taxon>Bacteria</taxon>
        <taxon>Pseudomonadati</taxon>
        <taxon>Ignavibacteriota</taxon>
        <taxon>Ignavibacteria</taxon>
        <taxon>Ignavibacteriales</taxon>
        <taxon>Ignavibacteriaceae</taxon>
        <taxon>Ignavibacterium</taxon>
    </lineage>
</organism>
<dbReference type="PANTHER" id="PTHR32268:SF11">
    <property type="entry name" value="HOMOSERINE O-ACETYLTRANSFERASE"/>
    <property type="match status" value="1"/>
</dbReference>
<dbReference type="SUPFAM" id="SSF53474">
    <property type="entry name" value="alpha/beta-Hydrolases"/>
    <property type="match status" value="1"/>
</dbReference>
<evidence type="ECO:0000256" key="2">
    <source>
        <dbReference type="PIRSR" id="PIRSR000443-1"/>
    </source>
</evidence>
<keyword evidence="4" id="KW-0378">Hydrolase</keyword>
<dbReference type="Gene3D" id="3.40.50.1820">
    <property type="entry name" value="alpha/beta hydrolase"/>
    <property type="match status" value="1"/>
</dbReference>